<dbReference type="FunFam" id="2.60.40.10:FF:000270">
    <property type="entry name" value="Cell surface protein"/>
    <property type="match status" value="1"/>
</dbReference>
<feature type="transmembrane region" description="Helical" evidence="3">
    <location>
        <begin position="2011"/>
        <end position="2031"/>
    </location>
</feature>
<keyword evidence="3" id="KW-1133">Transmembrane helix</keyword>
<dbReference type="InterPro" id="IPR053784">
    <property type="entry name" value="Choice_anch_U_dom"/>
</dbReference>
<dbReference type="Gene3D" id="2.60.40.1120">
    <property type="entry name" value="Carboxypeptidase-like, regulatory domain"/>
    <property type="match status" value="1"/>
</dbReference>
<evidence type="ECO:0000256" key="1">
    <source>
        <dbReference type="ARBA" id="ARBA00022737"/>
    </source>
</evidence>
<feature type="domain" description="PKD" evidence="4">
    <location>
        <begin position="730"/>
        <end position="792"/>
    </location>
</feature>
<proteinExistence type="predicted"/>
<evidence type="ECO:0000313" key="6">
    <source>
        <dbReference type="EMBL" id="QTA85925.1"/>
    </source>
</evidence>
<dbReference type="PANTHER" id="PTHR36842:SF1">
    <property type="entry name" value="PROTEIN TOLB"/>
    <property type="match status" value="1"/>
</dbReference>
<keyword evidence="1" id="KW-0677">Repeat</keyword>
<feature type="domain" description="PKD" evidence="4">
    <location>
        <begin position="1381"/>
        <end position="1433"/>
    </location>
</feature>
<feature type="domain" description="PKD" evidence="4">
    <location>
        <begin position="1016"/>
        <end position="1075"/>
    </location>
</feature>
<feature type="region of interest" description="Disordered" evidence="2">
    <location>
        <begin position="1967"/>
        <end position="1989"/>
    </location>
</feature>
<feature type="domain" description="PKD" evidence="4">
    <location>
        <begin position="1644"/>
        <end position="1714"/>
    </location>
</feature>
<keyword evidence="3" id="KW-0812">Transmembrane</keyword>
<evidence type="ECO:0000256" key="3">
    <source>
        <dbReference type="SAM" id="Phobius"/>
    </source>
</evidence>
<dbReference type="Gene3D" id="2.60.120.380">
    <property type="match status" value="1"/>
</dbReference>
<feature type="domain" description="PKD" evidence="4">
    <location>
        <begin position="1168"/>
        <end position="1256"/>
    </location>
</feature>
<evidence type="ECO:0000259" key="4">
    <source>
        <dbReference type="PROSITE" id="PS50093"/>
    </source>
</evidence>
<feature type="compositionally biased region" description="Low complexity" evidence="2">
    <location>
        <begin position="1975"/>
        <end position="1989"/>
    </location>
</feature>
<accession>A0A975BIH2</accession>
<dbReference type="SMART" id="SM00409">
    <property type="entry name" value="IG"/>
    <property type="match status" value="8"/>
</dbReference>
<feature type="domain" description="PKD" evidence="4">
    <location>
        <begin position="926"/>
        <end position="986"/>
    </location>
</feature>
<keyword evidence="7" id="KW-1185">Reference proteome</keyword>
<dbReference type="SMART" id="SM00089">
    <property type="entry name" value="PKD"/>
    <property type="match status" value="14"/>
</dbReference>
<dbReference type="InterPro" id="IPR000601">
    <property type="entry name" value="PKD_dom"/>
</dbReference>
<dbReference type="PROSITE" id="PS50825">
    <property type="entry name" value="HYR"/>
    <property type="match status" value="2"/>
</dbReference>
<dbReference type="InterPro" id="IPR022409">
    <property type="entry name" value="PKD/Chitinase_dom"/>
</dbReference>
<gene>
    <name evidence="6" type="ORF">dnm_019420</name>
</gene>
<keyword evidence="3" id="KW-0472">Membrane</keyword>
<dbReference type="InterPro" id="IPR008969">
    <property type="entry name" value="CarboxyPept-like_regulatory"/>
</dbReference>
<feature type="domain" description="PKD" evidence="4">
    <location>
        <begin position="1552"/>
        <end position="1624"/>
    </location>
</feature>
<evidence type="ECO:0000313" key="7">
    <source>
        <dbReference type="Proteomes" id="UP000663722"/>
    </source>
</evidence>
<dbReference type="NCBIfam" id="NF041766">
    <property type="entry name" value="choice_anch_U"/>
    <property type="match status" value="1"/>
</dbReference>
<protein>
    <submittedName>
        <fullName evidence="6">PKD domain-containing protein</fullName>
    </submittedName>
</protein>
<dbReference type="InterPro" id="IPR003599">
    <property type="entry name" value="Ig_sub"/>
</dbReference>
<dbReference type="PANTHER" id="PTHR36842">
    <property type="entry name" value="PROTEIN TOLB HOMOLOG"/>
    <property type="match status" value="1"/>
</dbReference>
<dbReference type="KEGG" id="dmm:dnm_019420"/>
<feature type="domain" description="HYR" evidence="5">
    <location>
        <begin position="331"/>
        <end position="420"/>
    </location>
</feature>
<dbReference type="InterPro" id="IPR035986">
    <property type="entry name" value="PKD_dom_sf"/>
</dbReference>
<dbReference type="CDD" id="cd00146">
    <property type="entry name" value="PKD"/>
    <property type="match status" value="13"/>
</dbReference>
<reference evidence="6" key="1">
    <citation type="journal article" date="2021" name="Microb. Physiol.">
        <title>Proteogenomic Insights into the Physiology of Marine, Sulfate-Reducing, Filamentous Desulfonema limicola and Desulfonema magnum.</title>
        <authorList>
            <person name="Schnaars V."/>
            <person name="Wohlbrand L."/>
            <person name="Scheve S."/>
            <person name="Hinrichs C."/>
            <person name="Reinhardt R."/>
            <person name="Rabus R."/>
        </authorList>
    </citation>
    <scope>NUCLEOTIDE SEQUENCE</scope>
    <source>
        <strain evidence="6">4be13</strain>
    </source>
</reference>
<dbReference type="Pfam" id="PF18911">
    <property type="entry name" value="PKD_4"/>
    <property type="match status" value="14"/>
</dbReference>
<evidence type="ECO:0000259" key="5">
    <source>
        <dbReference type="PROSITE" id="PS50825"/>
    </source>
</evidence>
<dbReference type="Proteomes" id="UP000663722">
    <property type="component" value="Chromosome"/>
</dbReference>
<feature type="domain" description="PKD" evidence="4">
    <location>
        <begin position="366"/>
        <end position="425"/>
    </location>
</feature>
<feature type="domain" description="PKD" evidence="4">
    <location>
        <begin position="1472"/>
        <end position="1525"/>
    </location>
</feature>
<feature type="compositionally biased region" description="Acidic residues" evidence="2">
    <location>
        <begin position="1824"/>
        <end position="1834"/>
    </location>
</feature>
<organism evidence="6 7">
    <name type="scientific">Desulfonema magnum</name>
    <dbReference type="NCBI Taxonomy" id="45655"/>
    <lineage>
        <taxon>Bacteria</taxon>
        <taxon>Pseudomonadati</taxon>
        <taxon>Thermodesulfobacteriota</taxon>
        <taxon>Desulfobacteria</taxon>
        <taxon>Desulfobacterales</taxon>
        <taxon>Desulfococcaceae</taxon>
        <taxon>Desulfonema</taxon>
    </lineage>
</organism>
<feature type="domain" description="HYR" evidence="5">
    <location>
        <begin position="892"/>
        <end position="981"/>
    </location>
</feature>
<feature type="domain" description="PKD" evidence="4">
    <location>
        <begin position="277"/>
        <end position="329"/>
    </location>
</feature>
<dbReference type="Gene3D" id="2.60.40.10">
    <property type="entry name" value="Immunoglobulins"/>
    <property type="match status" value="15"/>
</dbReference>
<dbReference type="InterPro" id="IPR013783">
    <property type="entry name" value="Ig-like_fold"/>
</dbReference>
<dbReference type="PROSITE" id="PS50093">
    <property type="entry name" value="PKD"/>
    <property type="match status" value="14"/>
</dbReference>
<feature type="compositionally biased region" description="Polar residues" evidence="2">
    <location>
        <begin position="1835"/>
        <end position="1846"/>
    </location>
</feature>
<dbReference type="SUPFAM" id="SSF49464">
    <property type="entry name" value="Carboxypeptidase regulatory domain-like"/>
    <property type="match status" value="1"/>
</dbReference>
<dbReference type="InterPro" id="IPR003410">
    <property type="entry name" value="HYR_dom"/>
</dbReference>
<dbReference type="EMBL" id="CP061800">
    <property type="protein sequence ID" value="QTA85925.1"/>
    <property type="molecule type" value="Genomic_DNA"/>
</dbReference>
<name>A0A975BIH2_9BACT</name>
<feature type="domain" description="PKD" evidence="4">
    <location>
        <begin position="1289"/>
        <end position="1346"/>
    </location>
</feature>
<sequence length="2035" mass="217620">MFAPTSLWALPDKYEPDNTWEIAKIIPLNNQNPFTQHIPGYDWFQSRNFYNVNDEDWVKFYALKGETYKIVAKCIGENCDTVIELYDIDGQTLLKQADDYSGPGDSPEYVEWECTFEGFYYARITLCDPSAEGCDAFYGEGTEYELQLTTPACLCAGVIYGQITPSDAAAFLTLSDDTEEIQRKTMTNSDGYYYMLHTPRPVSGSTFTLTAQAEGYEPHTREVVAKGYEGTEVNITLVPLPPDTEPLVSITSPYSDATINEGDWIYFQGSVAEGNAPLTYLWDFGGGAVNSDLKIPGNVVFETPGVYTVTFTAADNDGDTGNTFVTVTVIPDTQPDTVITSPSSDMTIKEGTSLNFQGTVTQGNAPLAYLWDFDGGAVNSDVEDPGNVFFQTAGVYIVTFTATDHDGDRSEASVTITVEAALTASITSPDSDKTLYEGESLNFKGLAANGDAPFTYSWHFDGAASDSDSETPGPVTFGTEGNYTVTFTVTDKHGETASDSVTITVKPPTAPDQYESDDTRESAALIAISNEHLPSQQNPAYKWYQLHNFHIVSDEDWVKFYALNGETYKITAECISENCCTIIEIYDTDAQTLIIRAEAESAEFDCPSDGVYYARITLCDPDAQGSQTSYEETEYELKVTLPERVFTGLVYGKVTPSYVTTFLTLTDDNGHMHCKTITDADGKYYLPCESDFLFILTAEAERFLTDTEAVFVPRDRTAEVNIKLTSEFPLTAKFRAEPVAGDAPLTVQFTDRSAGEVSEWLWDFGDGTTSILQSAEHIYSEAGTYTVSLTVSGLGEEDTKIKTGHIKVSEPPPTAKFSTEESKETPLAVQFANESLGDITLWVWEFGDGAVSTKENPPAHTYPEIGTYTVSLTVSGPGGSDTETATVTVNRPDTEPVVSITSPAWDMAVNQGESVYFQGDVTNGESPLTYSWDFDGGAVNSEEKVPGYVAFFTTGVYTVTFTVTDRHGDTGSASVIITVYADTEPVASVISPSEDVTINKGDSVYFMGDVTNGNGPFSYSWDFDGGAVNSNWKNPGNTSFQNPGVYTVVFKVTDNDSDMSSASVTITVVEEPVDTEPAASVVSPDSDMTINEGDAVKFEGSVTNGNAPFSYLWDFGGGAENADLEVPGDVTFATAGVYAVTFSVTDNDGDTSSDSVKITVAADTEPAASITSPGSDMTISEGEAVHFEGTVTNGNAPLVYLWDFGGGAENADLEVPGHVTFATAGVYAVTFSATDNDGDTSSDSVKITVKKAVVNTAPLASIASPAWDRIINEGDSLYFEGYVTNGNAPFTYFWDFGGGAVNSDFQTPGYVTFLYSGVYSITFTVTDNDGDTSRTSVTVTVNEAAADTVPTASIPSPASDTVISEGDSVYFEGAVVNGNGPFIYSWDFGGGAVDSVSDIPGNVIFSAAGVYTVTFTVTDNNGDTNSASVQVTVNKVSDETPLTASITSPDSDSVISEGDSVYFEGAVVNGNEPFIYSWDFGGGAVNSVTKVPGGMTFSTTGVYTVTFTVKDNDGDTSSASVQVTVNEVSDDTALTASITSPTSEMTINEGGSVYFEGEVTNGNGPFIYFWDFGGGAENADLKVPGNVTFSSAGNYTVTFAVTDNDGDTSNASVLVTVNKASGDTIPSASIISPASDITINEGGSVYFEGEVTNGNGPFIYSWDFGGGAENSDFKVPGNVTFSAAGIYTVVFKATDNDGDTDTDSVTVTVSPGIYKPDLSLPNDAQANVTLTPELRVKALSAPGYVHDRTLWQISESPDFSALVFEKTSDSHVTSLTAPESVLDEGRTYYWRVRFYNDKDTASEWSAIYSFTTLATENDVNADGVPDDQEADDTVDLNQDGTPDSAQNDIKSVKAEAGDWHMGISGSVNVVSIESVKSVSPDSISDMVNRPEDMPLGLISFKIKLGNPDETAKVTVYLSEAVSYDTGWYKYDSVNGWQNYSAHAVFSKDRKSVTLELKDGGFGDADGIKNGFITDPSGPGSAKKSSSNGGDSDSSCFISASAEGGAALSPEALIISVFMMLFLAGCAVTEWFRKKM</sequence>
<feature type="domain" description="PKD" evidence="4">
    <location>
        <begin position="812"/>
        <end position="889"/>
    </location>
</feature>
<feature type="domain" description="PKD" evidence="4">
    <location>
        <begin position="1108"/>
        <end position="1165"/>
    </location>
</feature>
<dbReference type="SUPFAM" id="SSF49299">
    <property type="entry name" value="PKD domain"/>
    <property type="match status" value="14"/>
</dbReference>
<feature type="domain" description="PKD" evidence="4">
    <location>
        <begin position="453"/>
        <end position="512"/>
    </location>
</feature>
<feature type="region of interest" description="Disordered" evidence="2">
    <location>
        <begin position="1818"/>
        <end position="1846"/>
    </location>
</feature>
<evidence type="ECO:0000256" key="2">
    <source>
        <dbReference type="SAM" id="MobiDB-lite"/>
    </source>
</evidence>